<dbReference type="Proteomes" id="UP000327157">
    <property type="component" value="Chromosome 3"/>
</dbReference>
<reference evidence="1 2" key="1">
    <citation type="submission" date="2019-09" db="EMBL/GenBank/DDBJ databases">
        <authorList>
            <person name="Ou C."/>
        </authorList>
    </citation>
    <scope>NUCLEOTIDE SEQUENCE [LARGE SCALE GENOMIC DNA]</scope>
    <source>
        <strain evidence="1">S2</strain>
        <tissue evidence="1">Leaf</tissue>
    </source>
</reference>
<sequence length="98" mass="11264">MSKVWFVLDVVDDVLDGSAQIRILLWFGQRLPTPVFPSVYLTWRRGLLKQSMNLAGSSKNHPIMTEVRRTSDDRVLLLVPSQRPKARGLVGLRAWLHR</sequence>
<reference evidence="1 2" key="3">
    <citation type="submission" date="2019-11" db="EMBL/GenBank/DDBJ databases">
        <title>A de novo genome assembly of a pear dwarfing rootstock.</title>
        <authorList>
            <person name="Wang F."/>
            <person name="Wang J."/>
            <person name="Li S."/>
            <person name="Zhang Y."/>
            <person name="Fang M."/>
            <person name="Ma L."/>
            <person name="Zhao Y."/>
            <person name="Jiang S."/>
        </authorList>
    </citation>
    <scope>NUCLEOTIDE SEQUENCE [LARGE SCALE GENOMIC DNA]</scope>
    <source>
        <strain evidence="1">S2</strain>
        <tissue evidence="1">Leaf</tissue>
    </source>
</reference>
<evidence type="ECO:0000313" key="1">
    <source>
        <dbReference type="EMBL" id="KAB2615259.1"/>
    </source>
</evidence>
<dbReference type="AlphaFoldDB" id="A0A5N5GIA4"/>
<evidence type="ECO:0000313" key="2">
    <source>
        <dbReference type="Proteomes" id="UP000327157"/>
    </source>
</evidence>
<gene>
    <name evidence="1" type="ORF">D8674_021847</name>
</gene>
<protein>
    <submittedName>
        <fullName evidence="1">Uncharacterized protein</fullName>
    </submittedName>
</protein>
<dbReference type="EMBL" id="SMOL01000402">
    <property type="protein sequence ID" value="KAB2615259.1"/>
    <property type="molecule type" value="Genomic_DNA"/>
</dbReference>
<organism evidence="1 2">
    <name type="scientific">Pyrus ussuriensis x Pyrus communis</name>
    <dbReference type="NCBI Taxonomy" id="2448454"/>
    <lineage>
        <taxon>Eukaryota</taxon>
        <taxon>Viridiplantae</taxon>
        <taxon>Streptophyta</taxon>
        <taxon>Embryophyta</taxon>
        <taxon>Tracheophyta</taxon>
        <taxon>Spermatophyta</taxon>
        <taxon>Magnoliopsida</taxon>
        <taxon>eudicotyledons</taxon>
        <taxon>Gunneridae</taxon>
        <taxon>Pentapetalae</taxon>
        <taxon>rosids</taxon>
        <taxon>fabids</taxon>
        <taxon>Rosales</taxon>
        <taxon>Rosaceae</taxon>
        <taxon>Amygdaloideae</taxon>
        <taxon>Maleae</taxon>
        <taxon>Pyrus</taxon>
    </lineage>
</organism>
<keyword evidence="2" id="KW-1185">Reference proteome</keyword>
<reference evidence="2" key="2">
    <citation type="submission" date="2019-10" db="EMBL/GenBank/DDBJ databases">
        <title>A de novo genome assembly of a pear dwarfing rootstock.</title>
        <authorList>
            <person name="Wang F."/>
            <person name="Wang J."/>
            <person name="Li S."/>
            <person name="Zhang Y."/>
            <person name="Fang M."/>
            <person name="Ma L."/>
            <person name="Zhao Y."/>
            <person name="Jiang S."/>
        </authorList>
    </citation>
    <scope>NUCLEOTIDE SEQUENCE [LARGE SCALE GENOMIC DNA]</scope>
</reference>
<accession>A0A5N5GIA4</accession>
<name>A0A5N5GIA4_9ROSA</name>
<comment type="caution">
    <text evidence="1">The sequence shown here is derived from an EMBL/GenBank/DDBJ whole genome shotgun (WGS) entry which is preliminary data.</text>
</comment>
<proteinExistence type="predicted"/>